<evidence type="ECO:0000313" key="1">
    <source>
        <dbReference type="EMBL" id="ASI53652.1"/>
    </source>
</evidence>
<dbReference type="Proteomes" id="UP000264882">
    <property type="component" value="Chromosome"/>
</dbReference>
<keyword evidence="2" id="KW-1185">Reference proteome</keyword>
<name>A0A4P1QFP6_9BACT</name>
<evidence type="ECO:0008006" key="3">
    <source>
        <dbReference type="Google" id="ProtNLM"/>
    </source>
</evidence>
<dbReference type="PROSITE" id="PS51257">
    <property type="entry name" value="PROKAR_LIPOPROTEIN"/>
    <property type="match status" value="1"/>
</dbReference>
<organism evidence="1 2">
    <name type="scientific">Metamycoplasma hyosynoviae</name>
    <dbReference type="NCBI Taxonomy" id="29559"/>
    <lineage>
        <taxon>Bacteria</taxon>
        <taxon>Bacillati</taxon>
        <taxon>Mycoplasmatota</taxon>
        <taxon>Mycoplasmoidales</taxon>
        <taxon>Metamycoplasmataceae</taxon>
        <taxon>Metamycoplasma</taxon>
    </lineage>
</organism>
<accession>A0A4P1QFP6</accession>
<dbReference type="AlphaFoldDB" id="A0A4P1QFP6"/>
<dbReference type="KEGG" id="mhyv:MHSN_00225"/>
<evidence type="ECO:0000313" key="2">
    <source>
        <dbReference type="Proteomes" id="UP000264882"/>
    </source>
</evidence>
<sequence length="272" mass="31934">MKKIFLQLTPLSFLTLPFATISCSQKLSYKIIKTFDQGFEIFGLNIHNNLFNFTNKTNDQKWLTAQKNYFEKELPDLDFNNKPAGISKNEYRTIKENFIKRNYKNSFKDDATEREIDDFLVEKNIDNIANKNSLIVLNTYEEYLELTKPYWNNNFSYNQVLNNLNKKYTRDFFEAHSLILILNVPTLRIDLNEGNLAVIDFDVVGIEKKLNEIKINLNASVTLEQKSVSYNKITINNCSIEIQKQTLFGNKISNVSIYTKVYNKNWLEEIKK</sequence>
<reference evidence="1 2" key="1">
    <citation type="submission" date="2014-06" db="EMBL/GenBank/DDBJ databases">
        <title>The Whole Genome Sequence of Mycoplasma hyosynoviae strain ATCC 27095.</title>
        <authorList>
            <person name="Calcutt M.J."/>
            <person name="Foecking M.F."/>
        </authorList>
    </citation>
    <scope>NUCLEOTIDE SEQUENCE [LARGE SCALE GENOMIC DNA]</scope>
    <source>
        <strain evidence="1 2">M60</strain>
    </source>
</reference>
<gene>
    <name evidence="1" type="ORF">MHSN_00225</name>
</gene>
<protein>
    <recommendedName>
        <fullName evidence="3">Lipoprotein</fullName>
    </recommendedName>
</protein>
<proteinExistence type="predicted"/>
<dbReference type="RefSeq" id="WP_119863641.1">
    <property type="nucleotide sequence ID" value="NZ_CP008748.1"/>
</dbReference>
<dbReference type="EMBL" id="CP008748">
    <property type="protein sequence ID" value="ASI53652.1"/>
    <property type="molecule type" value="Genomic_DNA"/>
</dbReference>